<evidence type="ECO:0000256" key="2">
    <source>
        <dbReference type="ARBA" id="ARBA00022679"/>
    </source>
</evidence>
<dbReference type="InterPro" id="IPR033752">
    <property type="entry name" value="MetA_family"/>
</dbReference>
<evidence type="ECO:0000256" key="1">
    <source>
        <dbReference type="ARBA" id="ARBA00022605"/>
    </source>
</evidence>
<evidence type="ECO:0000256" key="5">
    <source>
        <dbReference type="PIRSR" id="PIRSR000450-1"/>
    </source>
</evidence>
<dbReference type="CDD" id="cd03131">
    <property type="entry name" value="GATase1_HTS"/>
    <property type="match status" value="1"/>
</dbReference>
<accession>A0A4Q0VJA8</accession>
<evidence type="ECO:0000313" key="7">
    <source>
        <dbReference type="Proteomes" id="UP000290602"/>
    </source>
</evidence>
<comment type="caution">
    <text evidence="6">The sequence shown here is derived from an EMBL/GenBank/DDBJ whole genome shotgun (WGS) entry which is preliminary data.</text>
</comment>
<keyword evidence="4" id="KW-0963">Cytoplasm</keyword>
<feature type="site" description="Important for acyl-CoA specificity" evidence="4">
    <location>
        <position position="101"/>
    </location>
</feature>
<evidence type="ECO:0000256" key="3">
    <source>
        <dbReference type="ARBA" id="ARBA00023315"/>
    </source>
</evidence>
<comment type="similarity">
    <text evidence="4">Belongs to the MetA family.</text>
</comment>
<comment type="pathway">
    <text evidence="4">Amino-acid biosynthesis; L-methionine biosynthesis via de novo pathway; O-acetyl-L-homoserine from L-homoserine: step 1/1.</text>
</comment>
<evidence type="ECO:0000313" key="6">
    <source>
        <dbReference type="EMBL" id="RXI78644.1"/>
    </source>
</evidence>
<keyword evidence="4" id="KW-0486">Methionine biosynthesis</keyword>
<dbReference type="OrthoDB" id="9772423at2"/>
<name>A0A4Q0VJA8_9LACO</name>
<feature type="binding site" evidence="4">
    <location>
        <position position="184"/>
    </location>
    <ligand>
        <name>substrate</name>
    </ligand>
</feature>
<comment type="subcellular location">
    <subcellularLocation>
        <location evidence="4">Cytoplasm</location>
    </subcellularLocation>
</comment>
<feature type="active site" description="Proton acceptor" evidence="4">
    <location>
        <position position="226"/>
    </location>
</feature>
<dbReference type="Proteomes" id="UP000290602">
    <property type="component" value="Unassembled WGS sequence"/>
</dbReference>
<dbReference type="HAMAP" id="MF_00295">
    <property type="entry name" value="MetA_acyltransf"/>
    <property type="match status" value="1"/>
</dbReference>
<feature type="active site" evidence="4">
    <location>
        <position position="228"/>
    </location>
</feature>
<feature type="site" description="Important for substrate specificity" evidence="4">
    <location>
        <position position="184"/>
    </location>
</feature>
<dbReference type="SUPFAM" id="SSF52317">
    <property type="entry name" value="Class I glutamine amidotransferase-like"/>
    <property type="match status" value="1"/>
</dbReference>
<comment type="catalytic activity">
    <reaction evidence="4">
        <text>L-homoserine + acetyl-CoA = O-acetyl-L-homoserine + CoA</text>
        <dbReference type="Rhea" id="RHEA:13701"/>
        <dbReference type="ChEBI" id="CHEBI:57287"/>
        <dbReference type="ChEBI" id="CHEBI:57288"/>
        <dbReference type="ChEBI" id="CHEBI:57476"/>
        <dbReference type="ChEBI" id="CHEBI:57716"/>
        <dbReference type="EC" id="2.3.1.31"/>
    </reaction>
</comment>
<feature type="binding site" evidence="4">
    <location>
        <position position="240"/>
    </location>
    <ligand>
        <name>substrate</name>
    </ligand>
</feature>
<dbReference type="GO" id="GO:0008899">
    <property type="term" value="F:homoserine O-succinyltransferase activity"/>
    <property type="evidence" value="ECO:0007669"/>
    <property type="project" value="UniProtKB-UniRule"/>
</dbReference>
<dbReference type="PANTHER" id="PTHR20919">
    <property type="entry name" value="HOMOSERINE O-SUCCINYLTRANSFERASE"/>
    <property type="match status" value="1"/>
</dbReference>
<keyword evidence="3 4" id="KW-0012">Acyltransferase</keyword>
<keyword evidence="7" id="KW-1185">Reference proteome</keyword>
<keyword evidence="1 4" id="KW-0028">Amino-acid biosynthesis</keyword>
<dbReference type="Gene3D" id="3.40.50.880">
    <property type="match status" value="1"/>
</dbReference>
<keyword evidence="2 4" id="KW-0808">Transferase</keyword>
<dbReference type="AlphaFoldDB" id="A0A4Q0VJA8"/>
<comment type="caution">
    <text evidence="4">Lacks conserved residue(s) required for the propagation of feature annotation.</text>
</comment>
<dbReference type="PANTHER" id="PTHR20919:SF0">
    <property type="entry name" value="HOMOSERINE O-SUCCINYLTRANSFERASE"/>
    <property type="match status" value="1"/>
</dbReference>
<dbReference type="InterPro" id="IPR029062">
    <property type="entry name" value="Class_I_gatase-like"/>
</dbReference>
<dbReference type="EC" id="2.3.1.31" evidence="4"/>
<evidence type="ECO:0000256" key="4">
    <source>
        <dbReference type="HAMAP-Rule" id="MF_00295"/>
    </source>
</evidence>
<feature type="active site" description="Acyl-thioester intermediate" evidence="4 5">
    <location>
        <position position="132"/>
    </location>
</feature>
<protein>
    <recommendedName>
        <fullName evidence="4">Homoserine O-acetyltransferase</fullName>
        <shortName evidence="4">HAT</shortName>
        <ecNumber evidence="4">2.3.1.31</ecNumber>
    </recommendedName>
    <alternativeName>
        <fullName evidence="4">Homoserine transacetylase</fullName>
        <shortName evidence="4">HTA</shortName>
    </alternativeName>
</protein>
<comment type="function">
    <text evidence="4">Transfers an acetyl group from acetyl-CoA to L-homoserine, forming acetyl-L-homoserine.</text>
</comment>
<feature type="binding site" evidence="4">
    <location>
        <position position="153"/>
    </location>
    <ligand>
        <name>substrate</name>
    </ligand>
</feature>
<dbReference type="PIRSF" id="PIRSF000450">
    <property type="entry name" value="H_ser_succinyltr"/>
    <property type="match status" value="1"/>
</dbReference>
<dbReference type="EMBL" id="QXIL01000009">
    <property type="protein sequence ID" value="RXI78644.1"/>
    <property type="molecule type" value="Genomic_DNA"/>
</dbReference>
<proteinExistence type="inferred from homology"/>
<dbReference type="GO" id="GO:0005737">
    <property type="term" value="C:cytoplasm"/>
    <property type="evidence" value="ECO:0007669"/>
    <property type="project" value="UniProtKB-SubCell"/>
</dbReference>
<sequence>MTVVATNGLLKAQHQWVDDSLRSDPLQILILNLMPTKAETERQFLKRFSAVDDDVAVTFMYPKRHHFKTYSQRAVAEAYVSIDQVVDQHFDGLIVTGAPVEQLPFEQVDYWHEFLAIIDWAQRHVTQTLFECWAAQAGLYAQFDVAKRLLPHKITGVYTATTTDNRSRLIKGLSASGLLKMPQSRHTGLDLPATLPDGLNVVAQNDEVGPLVLTSATQHAVYVTGHPEYAANTLAKEYFRDKQKRLPVTLPQHYFADSDLDQVDYSWAHASRQLYQNWLTTLNLTKASL</sequence>
<gene>
    <name evidence="4" type="primary">metAA</name>
    <name evidence="6" type="ORF">DXH47_06140</name>
</gene>
<dbReference type="GO" id="GO:0004414">
    <property type="term" value="F:homoserine O-acetyltransferase activity"/>
    <property type="evidence" value="ECO:0007669"/>
    <property type="project" value="UniProtKB-EC"/>
</dbReference>
<reference evidence="6 7" key="1">
    <citation type="submission" date="2018-08" db="EMBL/GenBank/DDBJ databases">
        <title>Lactobacillus suantsai sp. nov., isolated from traditional fermented suan-tsai in Taiwan.</title>
        <authorList>
            <person name="Huang C.-H."/>
        </authorList>
    </citation>
    <scope>NUCLEOTIDE SEQUENCE [LARGE SCALE GENOMIC DNA]</scope>
    <source>
        <strain evidence="6 7">BCRC 12945</strain>
    </source>
</reference>
<dbReference type="GO" id="GO:0009086">
    <property type="term" value="P:methionine biosynthetic process"/>
    <property type="evidence" value="ECO:0007669"/>
    <property type="project" value="UniProtKB-UniRule"/>
</dbReference>
<dbReference type="Pfam" id="PF04204">
    <property type="entry name" value="HTS"/>
    <property type="match status" value="1"/>
</dbReference>
<dbReference type="RefSeq" id="WP_129032481.1">
    <property type="nucleotide sequence ID" value="NZ_CP059603.1"/>
</dbReference>
<organism evidence="6 7">
    <name type="scientific">Levilactobacillus suantsaii</name>
    <dbReference type="NCBI Taxonomy" id="2292255"/>
    <lineage>
        <taxon>Bacteria</taxon>
        <taxon>Bacillati</taxon>
        <taxon>Bacillota</taxon>
        <taxon>Bacilli</taxon>
        <taxon>Lactobacillales</taxon>
        <taxon>Lactobacillaceae</taxon>
        <taxon>Levilactobacillus</taxon>
    </lineage>
</organism>
<dbReference type="UniPathway" id="UPA00051">
    <property type="reaction ID" value="UER00074"/>
</dbReference>